<accession>A0A3L6PFY1</accession>
<gene>
    <name evidence="2" type="ORF">C2845_PM10G12280</name>
</gene>
<keyword evidence="3" id="KW-1185">Reference proteome</keyword>
<dbReference type="EMBL" id="PQIB02000018">
    <property type="protein sequence ID" value="RLM55869.1"/>
    <property type="molecule type" value="Genomic_DNA"/>
</dbReference>
<dbReference type="AlphaFoldDB" id="A0A3L6PFY1"/>
<evidence type="ECO:0000313" key="3">
    <source>
        <dbReference type="Proteomes" id="UP000275267"/>
    </source>
</evidence>
<proteinExistence type="predicted"/>
<evidence type="ECO:0000313" key="2">
    <source>
        <dbReference type="EMBL" id="RLM55869.1"/>
    </source>
</evidence>
<reference evidence="3" key="1">
    <citation type="journal article" date="2019" name="Nat. Commun.">
        <title>The genome of broomcorn millet.</title>
        <authorList>
            <person name="Zou C."/>
            <person name="Miki D."/>
            <person name="Li D."/>
            <person name="Tang Q."/>
            <person name="Xiao L."/>
            <person name="Rajput S."/>
            <person name="Deng P."/>
            <person name="Jia W."/>
            <person name="Huang R."/>
            <person name="Zhang M."/>
            <person name="Sun Y."/>
            <person name="Hu J."/>
            <person name="Fu X."/>
            <person name="Schnable P.S."/>
            <person name="Li F."/>
            <person name="Zhang H."/>
            <person name="Feng B."/>
            <person name="Zhu X."/>
            <person name="Liu R."/>
            <person name="Schnable J.C."/>
            <person name="Zhu J.-K."/>
            <person name="Zhang H."/>
        </authorList>
    </citation>
    <scope>NUCLEOTIDE SEQUENCE [LARGE SCALE GENOMIC DNA]</scope>
</reference>
<evidence type="ECO:0000256" key="1">
    <source>
        <dbReference type="SAM" id="MobiDB-lite"/>
    </source>
</evidence>
<comment type="caution">
    <text evidence="2">The sequence shown here is derived from an EMBL/GenBank/DDBJ whole genome shotgun (WGS) entry which is preliminary data.</text>
</comment>
<dbReference type="Proteomes" id="UP000275267">
    <property type="component" value="Unassembled WGS sequence"/>
</dbReference>
<name>A0A3L6PFY1_PANMI</name>
<organism evidence="2 3">
    <name type="scientific">Panicum miliaceum</name>
    <name type="common">Proso millet</name>
    <name type="synonym">Broomcorn millet</name>
    <dbReference type="NCBI Taxonomy" id="4540"/>
    <lineage>
        <taxon>Eukaryota</taxon>
        <taxon>Viridiplantae</taxon>
        <taxon>Streptophyta</taxon>
        <taxon>Embryophyta</taxon>
        <taxon>Tracheophyta</taxon>
        <taxon>Spermatophyta</taxon>
        <taxon>Magnoliopsida</taxon>
        <taxon>Liliopsida</taxon>
        <taxon>Poales</taxon>
        <taxon>Poaceae</taxon>
        <taxon>PACMAD clade</taxon>
        <taxon>Panicoideae</taxon>
        <taxon>Panicodae</taxon>
        <taxon>Paniceae</taxon>
        <taxon>Panicinae</taxon>
        <taxon>Panicum</taxon>
        <taxon>Panicum sect. Panicum</taxon>
    </lineage>
</organism>
<feature type="region of interest" description="Disordered" evidence="1">
    <location>
        <begin position="1"/>
        <end position="61"/>
    </location>
</feature>
<protein>
    <submittedName>
        <fullName evidence="2">Uncharacterized protein</fullName>
    </submittedName>
</protein>
<sequence>MPQGRITTRWPATMSRNCSRPILQAMRGGKRKESVVSPESKGGDEDGGTTSLRQRFKKLKL</sequence>